<reference evidence="14 15" key="1">
    <citation type="journal article" date="2010" name="Science">
        <title>Genomic analysis of organismal complexity in the multicellular green alga Volvox carteri.</title>
        <authorList>
            <person name="Prochnik S.E."/>
            <person name="Umen J."/>
            <person name="Nedelcu A.M."/>
            <person name="Hallmann A."/>
            <person name="Miller S.M."/>
            <person name="Nishii I."/>
            <person name="Ferris P."/>
            <person name="Kuo A."/>
            <person name="Mitros T."/>
            <person name="Fritz-Laylin L.K."/>
            <person name="Hellsten U."/>
            <person name="Chapman J."/>
            <person name="Simakov O."/>
            <person name="Rensing S.A."/>
            <person name="Terry A."/>
            <person name="Pangilinan J."/>
            <person name="Kapitonov V."/>
            <person name="Jurka J."/>
            <person name="Salamov A."/>
            <person name="Shapiro H."/>
            <person name="Schmutz J."/>
            <person name="Grimwood J."/>
            <person name="Lindquist E."/>
            <person name="Lucas S."/>
            <person name="Grigoriev I.V."/>
            <person name="Schmitt R."/>
            <person name="Kirk D."/>
            <person name="Rokhsar D.S."/>
        </authorList>
    </citation>
    <scope>NUCLEOTIDE SEQUENCE [LARGE SCALE GENOMIC DNA]</scope>
    <source>
        <strain evidence="15">f. Nagariensis / Eve</strain>
    </source>
</reference>
<evidence type="ECO:0000256" key="6">
    <source>
        <dbReference type="ARBA" id="ARBA00022516"/>
    </source>
</evidence>
<dbReference type="EMBL" id="GL378405">
    <property type="protein sequence ID" value="EFJ40900.1"/>
    <property type="molecule type" value="Genomic_DNA"/>
</dbReference>
<dbReference type="InterPro" id="IPR011876">
    <property type="entry name" value="IsopentenylPP_isomerase_typ1"/>
</dbReference>
<dbReference type="GO" id="GO:0005737">
    <property type="term" value="C:cytoplasm"/>
    <property type="evidence" value="ECO:0007669"/>
    <property type="project" value="TreeGrafter"/>
</dbReference>
<accession>D8UHB3</accession>
<evidence type="ECO:0000313" key="15">
    <source>
        <dbReference type="Proteomes" id="UP000001058"/>
    </source>
</evidence>
<proteinExistence type="inferred from homology"/>
<evidence type="ECO:0000256" key="1">
    <source>
        <dbReference type="ARBA" id="ARBA00001946"/>
    </source>
</evidence>
<evidence type="ECO:0000313" key="14">
    <source>
        <dbReference type="EMBL" id="EFJ40900.1"/>
    </source>
</evidence>
<evidence type="ECO:0000256" key="3">
    <source>
        <dbReference type="ARBA" id="ARBA00004826"/>
    </source>
</evidence>
<keyword evidence="7" id="KW-0479">Metal-binding</keyword>
<keyword evidence="9" id="KW-0752">Steroid biosynthesis</keyword>
<evidence type="ECO:0000259" key="13">
    <source>
        <dbReference type="PROSITE" id="PS51462"/>
    </source>
</evidence>
<comment type="similarity">
    <text evidence="4">Belongs to the IPP isomerase type 1 family.</text>
</comment>
<feature type="domain" description="Nudix hydrolase" evidence="13">
    <location>
        <begin position="101"/>
        <end position="266"/>
    </location>
</feature>
<protein>
    <recommendedName>
        <fullName evidence="5">isopentenyl-diphosphate Delta-isomerase</fullName>
        <ecNumber evidence="5">5.3.3.2</ecNumber>
    </recommendedName>
</protein>
<gene>
    <name evidence="14" type="ORF">VOLCADRAFT_84296</name>
</gene>
<comment type="function">
    <text evidence="2">Catalyzes the 1,3-allylic rearrangement of the homoallylic substrate isopentenyl (IPP) to its highly electrophilic allylic isomer, dimethylallyl diphosphate (DMAPP).</text>
</comment>
<keyword evidence="12" id="KW-0413">Isomerase</keyword>
<comment type="pathway">
    <text evidence="3">Isoprenoid biosynthesis; dimethylallyl diphosphate biosynthesis; dimethylallyl diphosphate from isopentenyl diphosphate: step 1/1.</text>
</comment>
<dbReference type="InParanoid" id="D8UHB3"/>
<evidence type="ECO:0000256" key="7">
    <source>
        <dbReference type="ARBA" id="ARBA00022723"/>
    </source>
</evidence>
<evidence type="ECO:0000256" key="4">
    <source>
        <dbReference type="ARBA" id="ARBA00007579"/>
    </source>
</evidence>
<dbReference type="CDD" id="cd02885">
    <property type="entry name" value="NUDIX_IPP_Isomerase"/>
    <property type="match status" value="1"/>
</dbReference>
<keyword evidence="11" id="KW-0414">Isoprene biosynthesis</keyword>
<dbReference type="NCBIfam" id="TIGR02150">
    <property type="entry name" value="IPP_isom_1"/>
    <property type="match status" value="1"/>
</dbReference>
<evidence type="ECO:0000256" key="5">
    <source>
        <dbReference type="ARBA" id="ARBA00012057"/>
    </source>
</evidence>
<dbReference type="UniPathway" id="UPA00059">
    <property type="reaction ID" value="UER00104"/>
</dbReference>
<dbReference type="KEGG" id="vcn:VOLCADRAFT_84296"/>
<dbReference type="Proteomes" id="UP000001058">
    <property type="component" value="Unassembled WGS sequence"/>
</dbReference>
<dbReference type="InterPro" id="IPR015797">
    <property type="entry name" value="NUDIX_hydrolase-like_dom_sf"/>
</dbReference>
<evidence type="ECO:0000256" key="9">
    <source>
        <dbReference type="ARBA" id="ARBA00022955"/>
    </source>
</evidence>
<dbReference type="PANTHER" id="PTHR10885">
    <property type="entry name" value="ISOPENTENYL-DIPHOSPHATE DELTA-ISOMERASE"/>
    <property type="match status" value="1"/>
</dbReference>
<evidence type="ECO:0000256" key="12">
    <source>
        <dbReference type="ARBA" id="ARBA00023235"/>
    </source>
</evidence>
<dbReference type="RefSeq" id="XP_002958060.1">
    <property type="nucleotide sequence ID" value="XM_002958014.1"/>
</dbReference>
<evidence type="ECO:0000256" key="2">
    <source>
        <dbReference type="ARBA" id="ARBA00003951"/>
    </source>
</evidence>
<dbReference type="GO" id="GO:0046872">
    <property type="term" value="F:metal ion binding"/>
    <property type="evidence" value="ECO:0007669"/>
    <property type="project" value="UniProtKB-KW"/>
</dbReference>
<dbReference type="GeneID" id="9623132"/>
<dbReference type="AlphaFoldDB" id="D8UHB3"/>
<dbReference type="EC" id="5.3.3.2" evidence="5"/>
<dbReference type="PANTHER" id="PTHR10885:SF0">
    <property type="entry name" value="ISOPENTENYL-DIPHOSPHATE DELTA-ISOMERASE"/>
    <property type="match status" value="1"/>
</dbReference>
<evidence type="ECO:0000256" key="10">
    <source>
        <dbReference type="ARBA" id="ARBA00023098"/>
    </source>
</evidence>
<dbReference type="STRING" id="3068.D8UHB3"/>
<dbReference type="GO" id="GO:0004452">
    <property type="term" value="F:isopentenyl-diphosphate delta-isomerase activity"/>
    <property type="evidence" value="ECO:0007669"/>
    <property type="project" value="UniProtKB-EC"/>
</dbReference>
<dbReference type="InterPro" id="IPR000086">
    <property type="entry name" value="NUDIX_hydrolase_dom"/>
</dbReference>
<organism evidence="15">
    <name type="scientific">Volvox carteri f. nagariensis</name>
    <dbReference type="NCBI Taxonomy" id="3068"/>
    <lineage>
        <taxon>Eukaryota</taxon>
        <taxon>Viridiplantae</taxon>
        <taxon>Chlorophyta</taxon>
        <taxon>core chlorophytes</taxon>
        <taxon>Chlorophyceae</taxon>
        <taxon>CS clade</taxon>
        <taxon>Chlamydomonadales</taxon>
        <taxon>Volvocaceae</taxon>
        <taxon>Volvox</taxon>
    </lineage>
</organism>
<evidence type="ECO:0000256" key="11">
    <source>
        <dbReference type="ARBA" id="ARBA00023229"/>
    </source>
</evidence>
<dbReference type="GO" id="GO:0006694">
    <property type="term" value="P:steroid biosynthetic process"/>
    <property type="evidence" value="ECO:0007669"/>
    <property type="project" value="UniProtKB-KW"/>
</dbReference>
<dbReference type="GO" id="GO:0050992">
    <property type="term" value="P:dimethylallyl diphosphate biosynthetic process"/>
    <property type="evidence" value="ECO:0007669"/>
    <property type="project" value="UniProtKB-UniPathway"/>
</dbReference>
<keyword evidence="8" id="KW-0460">Magnesium</keyword>
<dbReference type="eggNOG" id="KOG0142">
    <property type="taxonomic scope" value="Eukaryota"/>
</dbReference>
<dbReference type="GO" id="GO:0009240">
    <property type="term" value="P:isopentenyl diphosphate biosynthetic process"/>
    <property type="evidence" value="ECO:0007669"/>
    <property type="project" value="TreeGrafter"/>
</dbReference>
<dbReference type="Gene3D" id="3.90.79.10">
    <property type="entry name" value="Nucleoside Triphosphate Pyrophosphohydrolase"/>
    <property type="match status" value="1"/>
</dbReference>
<name>D8UHB3_VOLCA</name>
<keyword evidence="10" id="KW-0443">Lipid metabolism</keyword>
<dbReference type="FunFam" id="3.90.79.10:FF:000012">
    <property type="entry name" value="Isopentenyl-diphosphate Delta-isomerase 1"/>
    <property type="match status" value="1"/>
</dbReference>
<sequence length="299" mass="33343">MQVQRRTHYTNDSRCSCSMPSAVTVPKHVAARLVNLLSQPAHLSSAARAQMAASSWAGTGMTQQDFMHRDECLVVDQSDTIVGTSNKHDCHRFTPAQPRGLLHRAFSVFLFSPDGKKLLLQQRAASKVTFPSVWTNTCCSHPLAGQEPNEVDAPEKIADGSVPGVKAAALRKLAHELGIPPEQVPPASFTFLTRLHYCASDTHTYGPAAEWGEHEIDYILFVRPTQPVTLAPNPDEVDDVRYVDRGELAAMMDPKSGLRWSPWFRILAERFLDAWWQDLDATLDPESKHRDYGTIHHIL</sequence>
<dbReference type="FunCoup" id="D8UHB3">
    <property type="interactions" value="1565"/>
</dbReference>
<dbReference type="PROSITE" id="PS51462">
    <property type="entry name" value="NUDIX"/>
    <property type="match status" value="1"/>
</dbReference>
<dbReference type="OrthoDB" id="510307at2759"/>
<keyword evidence="15" id="KW-1185">Reference proteome</keyword>
<comment type="cofactor">
    <cofactor evidence="1">
        <name>Mg(2+)</name>
        <dbReference type="ChEBI" id="CHEBI:18420"/>
    </cofactor>
</comment>
<dbReference type="SUPFAM" id="SSF55811">
    <property type="entry name" value="Nudix"/>
    <property type="match status" value="1"/>
</dbReference>
<keyword evidence="6" id="KW-0444">Lipid biosynthesis</keyword>
<evidence type="ECO:0000256" key="8">
    <source>
        <dbReference type="ARBA" id="ARBA00022842"/>
    </source>
</evidence>
<dbReference type="Pfam" id="PF00293">
    <property type="entry name" value="NUDIX"/>
    <property type="match status" value="1"/>
</dbReference>